<dbReference type="AlphaFoldDB" id="A0A5P8KIV2"/>
<gene>
    <name evidence="1" type="ORF">F9278_32035</name>
</gene>
<reference evidence="1 2" key="1">
    <citation type="submission" date="2019-10" db="EMBL/GenBank/DDBJ databases">
        <title>Streptomyces sp. strain GY16 isolated from leaves of Broussonetia papyrifera.</title>
        <authorList>
            <person name="Mo P."/>
        </authorList>
    </citation>
    <scope>NUCLEOTIDE SEQUENCE [LARGE SCALE GENOMIC DNA]</scope>
    <source>
        <strain evidence="1 2">GY16</strain>
    </source>
</reference>
<dbReference type="KEGG" id="sphv:F9278_32035"/>
<dbReference type="EMBL" id="CP045096">
    <property type="protein sequence ID" value="QFR02947.1"/>
    <property type="molecule type" value="Genomic_DNA"/>
</dbReference>
<dbReference type="Proteomes" id="UP000327294">
    <property type="component" value="Chromosome"/>
</dbReference>
<name>A0A5P8KIV2_9ACTN</name>
<organism evidence="1 2">
    <name type="scientific">Streptomyces phaeolivaceus</name>
    <dbReference type="NCBI Taxonomy" id="2653200"/>
    <lineage>
        <taxon>Bacteria</taxon>
        <taxon>Bacillati</taxon>
        <taxon>Actinomycetota</taxon>
        <taxon>Actinomycetes</taxon>
        <taxon>Kitasatosporales</taxon>
        <taxon>Streptomycetaceae</taxon>
        <taxon>Streptomyces</taxon>
    </lineage>
</organism>
<accession>A0A5P8KIV2</accession>
<sequence length="63" mass="7171">MWAAFLASARRRRGRTRTRCPWPRTELPDITAEDIASTLVGAYILTPEVRQQVRQAPKFAEAS</sequence>
<keyword evidence="2" id="KW-1185">Reference proteome</keyword>
<evidence type="ECO:0000313" key="2">
    <source>
        <dbReference type="Proteomes" id="UP000327294"/>
    </source>
</evidence>
<protein>
    <submittedName>
        <fullName evidence="1">Uncharacterized protein</fullName>
    </submittedName>
</protein>
<proteinExistence type="predicted"/>
<evidence type="ECO:0000313" key="1">
    <source>
        <dbReference type="EMBL" id="QFR02947.1"/>
    </source>
</evidence>